<comment type="caution">
    <text evidence="8">The sequence shown here is derived from an EMBL/GenBank/DDBJ whole genome shotgun (WGS) entry which is preliminary data.</text>
</comment>
<evidence type="ECO:0000256" key="1">
    <source>
        <dbReference type="ARBA" id="ARBA00007905"/>
    </source>
</evidence>
<dbReference type="PROSITE" id="PS00798">
    <property type="entry name" value="ALDOKETO_REDUCTASE_1"/>
    <property type="match status" value="1"/>
</dbReference>
<protein>
    <submittedName>
        <fullName evidence="8">Aldo/keto reductase</fullName>
    </submittedName>
</protein>
<dbReference type="PIRSF" id="PIRSF000097">
    <property type="entry name" value="AKR"/>
    <property type="match status" value="1"/>
</dbReference>
<evidence type="ECO:0000259" key="7">
    <source>
        <dbReference type="Pfam" id="PF00248"/>
    </source>
</evidence>
<dbReference type="PROSITE" id="PS00062">
    <property type="entry name" value="ALDOKETO_REDUCTASE_2"/>
    <property type="match status" value="1"/>
</dbReference>
<keyword evidence="3" id="KW-0560">Oxidoreductase</keyword>
<dbReference type="InterPro" id="IPR036812">
    <property type="entry name" value="NAD(P)_OxRdtase_dom_sf"/>
</dbReference>
<feature type="binding site" evidence="5">
    <location>
        <position position="76"/>
    </location>
    <ligand>
        <name>substrate</name>
    </ligand>
</feature>
<dbReference type="Gene3D" id="3.20.20.100">
    <property type="entry name" value="NADP-dependent oxidoreductase domain"/>
    <property type="match status" value="1"/>
</dbReference>
<dbReference type="Pfam" id="PF00248">
    <property type="entry name" value="Aldo_ket_red"/>
    <property type="match status" value="1"/>
</dbReference>
<dbReference type="Proteomes" id="UP000886758">
    <property type="component" value="Unassembled WGS sequence"/>
</dbReference>
<evidence type="ECO:0000256" key="2">
    <source>
        <dbReference type="ARBA" id="ARBA00022857"/>
    </source>
</evidence>
<dbReference type="PRINTS" id="PR00069">
    <property type="entry name" value="ALDKETRDTASE"/>
</dbReference>
<feature type="site" description="Lowers pKa of active site Tyr" evidence="6">
    <location>
        <position position="43"/>
    </location>
</feature>
<evidence type="ECO:0000256" key="3">
    <source>
        <dbReference type="ARBA" id="ARBA00023002"/>
    </source>
</evidence>
<evidence type="ECO:0000256" key="5">
    <source>
        <dbReference type="PIRSR" id="PIRSR000097-2"/>
    </source>
</evidence>
<comment type="similarity">
    <text evidence="1">Belongs to the aldo/keto reductase family.</text>
</comment>
<dbReference type="InterPro" id="IPR023210">
    <property type="entry name" value="NADP_OxRdtase_dom"/>
</dbReference>
<feature type="non-terminal residue" evidence="8">
    <location>
        <position position="1"/>
    </location>
</feature>
<reference evidence="8" key="1">
    <citation type="submission" date="2020-10" db="EMBL/GenBank/DDBJ databases">
        <authorList>
            <person name="Gilroy R."/>
        </authorList>
    </citation>
    <scope>NUCLEOTIDE SEQUENCE</scope>
    <source>
        <strain evidence="8">ChiW17-6978</strain>
    </source>
</reference>
<evidence type="ECO:0000313" key="9">
    <source>
        <dbReference type="Proteomes" id="UP000886758"/>
    </source>
</evidence>
<dbReference type="AlphaFoldDB" id="A0A9D1KJ74"/>
<evidence type="ECO:0000313" key="8">
    <source>
        <dbReference type="EMBL" id="HIT50222.1"/>
    </source>
</evidence>
<dbReference type="SUPFAM" id="SSF51430">
    <property type="entry name" value="NAD(P)-linked oxidoreductase"/>
    <property type="match status" value="1"/>
</dbReference>
<reference evidence="8" key="2">
    <citation type="journal article" date="2021" name="PeerJ">
        <title>Extensive microbial diversity within the chicken gut microbiome revealed by metagenomics and culture.</title>
        <authorList>
            <person name="Gilroy R."/>
            <person name="Ravi A."/>
            <person name="Getino M."/>
            <person name="Pursley I."/>
            <person name="Horton D.L."/>
            <person name="Alikhan N.F."/>
            <person name="Baker D."/>
            <person name="Gharbi K."/>
            <person name="Hall N."/>
            <person name="Watson M."/>
            <person name="Adriaenssens E.M."/>
            <person name="Foster-Nyarko E."/>
            <person name="Jarju S."/>
            <person name="Secka A."/>
            <person name="Antonio M."/>
            <person name="Oren A."/>
            <person name="Chaudhuri R.R."/>
            <person name="La Ragione R."/>
            <person name="Hildebrand F."/>
            <person name="Pallen M.J."/>
        </authorList>
    </citation>
    <scope>NUCLEOTIDE SEQUENCE</scope>
    <source>
        <strain evidence="8">ChiW17-6978</strain>
    </source>
</reference>
<accession>A0A9D1KJ74</accession>
<keyword evidence="2" id="KW-0521">NADP</keyword>
<dbReference type="GO" id="GO:0016616">
    <property type="term" value="F:oxidoreductase activity, acting on the CH-OH group of donors, NAD or NADP as acceptor"/>
    <property type="evidence" value="ECO:0007669"/>
    <property type="project" value="UniProtKB-ARBA"/>
</dbReference>
<proteinExistence type="inferred from homology"/>
<dbReference type="InterPro" id="IPR018170">
    <property type="entry name" value="Aldo/ket_reductase_CS"/>
</dbReference>
<dbReference type="PROSITE" id="PS00063">
    <property type="entry name" value="ALDOKETO_REDUCTASE_3"/>
    <property type="match status" value="1"/>
</dbReference>
<name>A0A9D1KJ74_9MOLU</name>
<sequence>VSRAIQYGYRLFDTARSYQNEVALGRAIKKSGIPRTEFFITSKVFLNEMSYEGCRKAVMDSLENLETDYLDLFLIHMPFGDYYGAYRALVEFYKKGIVKAIGVSNFLNDRLYDLYLHFDVPPMVNQIECHPHYQRIEELSFLTKLNIQLEGWAPFSEGMKGMFEEPILKELAAKHQKSVAQIILRWNIQRRIITIPKTVHENRMEENMAVFDFVLDLEDMNKIASLNRNIPSMLDVTKIEEIKRIYHYLDNPILTTLKE</sequence>
<feature type="active site" description="Proton donor" evidence="4">
    <location>
        <position position="18"/>
    </location>
</feature>
<dbReference type="InterPro" id="IPR020471">
    <property type="entry name" value="AKR"/>
</dbReference>
<evidence type="ECO:0000256" key="4">
    <source>
        <dbReference type="PIRSR" id="PIRSR000097-1"/>
    </source>
</evidence>
<dbReference type="PANTHER" id="PTHR43827">
    <property type="entry name" value="2,5-DIKETO-D-GLUCONIC ACID REDUCTASE"/>
    <property type="match status" value="1"/>
</dbReference>
<evidence type="ECO:0000256" key="6">
    <source>
        <dbReference type="PIRSR" id="PIRSR000097-3"/>
    </source>
</evidence>
<feature type="domain" description="NADP-dependent oxidoreductase" evidence="7">
    <location>
        <begin position="2"/>
        <end position="227"/>
    </location>
</feature>
<dbReference type="EMBL" id="DVLF01000131">
    <property type="protein sequence ID" value="HIT50222.1"/>
    <property type="molecule type" value="Genomic_DNA"/>
</dbReference>
<gene>
    <name evidence="8" type="ORF">IAD46_04265</name>
</gene>
<dbReference type="PANTHER" id="PTHR43827:SF3">
    <property type="entry name" value="NADP-DEPENDENT OXIDOREDUCTASE DOMAIN-CONTAINING PROTEIN"/>
    <property type="match status" value="1"/>
</dbReference>
<organism evidence="8 9">
    <name type="scientific">Candidatus Pelethenecus faecipullorum</name>
    <dbReference type="NCBI Taxonomy" id="2840900"/>
    <lineage>
        <taxon>Bacteria</taxon>
        <taxon>Bacillati</taxon>
        <taxon>Mycoplasmatota</taxon>
        <taxon>Mollicutes</taxon>
        <taxon>Candidatus Pelethenecus</taxon>
    </lineage>
</organism>
<dbReference type="FunFam" id="3.20.20.100:FF:000002">
    <property type="entry name" value="2,5-diketo-D-gluconic acid reductase A"/>
    <property type="match status" value="1"/>
</dbReference>